<sequence length="58" mass="7059">MTIHNIHEYSLTIMFYHILKGMKISNFNHPFKKCAVNIIYSQLITKIIYNFIFFYIQN</sequence>
<evidence type="ECO:0000313" key="2">
    <source>
        <dbReference type="Proteomes" id="UP000789738"/>
    </source>
</evidence>
<dbReference type="EMBL" id="CAKJVE010000004">
    <property type="protein sequence ID" value="CAG9709920.1"/>
    <property type="molecule type" value="Genomic_DNA"/>
</dbReference>
<proteinExistence type="predicted"/>
<comment type="caution">
    <text evidence="1">The sequence shown here is derived from an EMBL/GenBank/DDBJ whole genome shotgun (WGS) entry which is preliminary data.</text>
</comment>
<dbReference type="Proteomes" id="UP000789738">
    <property type="component" value="Unassembled WGS sequence"/>
</dbReference>
<accession>A0AA86MHK6</accession>
<evidence type="ECO:0000313" key="1">
    <source>
        <dbReference type="EMBL" id="CAG9709920.1"/>
    </source>
</evidence>
<dbReference type="AlphaFoldDB" id="A0AA86MHK6"/>
<reference evidence="1" key="1">
    <citation type="submission" date="2021-10" db="EMBL/GenBank/DDBJ databases">
        <authorList>
            <person name="Mesa V."/>
        </authorList>
    </citation>
    <scope>NUCLEOTIDE SEQUENCE</scope>
    <source>
        <strain evidence="1">CC3_PB</strain>
    </source>
</reference>
<protein>
    <submittedName>
        <fullName evidence="1">Uncharacterized protein</fullName>
    </submittedName>
</protein>
<organism evidence="1 2">
    <name type="scientific">Clostridium neonatale</name>
    <dbReference type="NCBI Taxonomy" id="137838"/>
    <lineage>
        <taxon>Bacteria</taxon>
        <taxon>Bacillati</taxon>
        <taxon>Bacillota</taxon>
        <taxon>Clostridia</taxon>
        <taxon>Eubacteriales</taxon>
        <taxon>Clostridiaceae</taxon>
        <taxon>Clostridium</taxon>
    </lineage>
</organism>
<name>A0AA86MHK6_9CLOT</name>
<gene>
    <name evidence="1" type="ORF">CNEO_44485</name>
</gene>